<dbReference type="AlphaFoldDB" id="A0A392RAG7"/>
<organism evidence="1 2">
    <name type="scientific">Trifolium medium</name>
    <dbReference type="NCBI Taxonomy" id="97028"/>
    <lineage>
        <taxon>Eukaryota</taxon>
        <taxon>Viridiplantae</taxon>
        <taxon>Streptophyta</taxon>
        <taxon>Embryophyta</taxon>
        <taxon>Tracheophyta</taxon>
        <taxon>Spermatophyta</taxon>
        <taxon>Magnoliopsida</taxon>
        <taxon>eudicotyledons</taxon>
        <taxon>Gunneridae</taxon>
        <taxon>Pentapetalae</taxon>
        <taxon>rosids</taxon>
        <taxon>fabids</taxon>
        <taxon>Fabales</taxon>
        <taxon>Fabaceae</taxon>
        <taxon>Papilionoideae</taxon>
        <taxon>50 kb inversion clade</taxon>
        <taxon>NPAAA clade</taxon>
        <taxon>Hologalegina</taxon>
        <taxon>IRL clade</taxon>
        <taxon>Trifolieae</taxon>
        <taxon>Trifolium</taxon>
    </lineage>
</organism>
<dbReference type="Proteomes" id="UP000265520">
    <property type="component" value="Unassembled WGS sequence"/>
</dbReference>
<reference evidence="1 2" key="1">
    <citation type="journal article" date="2018" name="Front. Plant Sci.">
        <title>Red Clover (Trifolium pratense) and Zigzag Clover (T. medium) - A Picture of Genomic Similarities and Differences.</title>
        <authorList>
            <person name="Dluhosova J."/>
            <person name="Istvanek J."/>
            <person name="Nedelnik J."/>
            <person name="Repkova J."/>
        </authorList>
    </citation>
    <scope>NUCLEOTIDE SEQUENCE [LARGE SCALE GENOMIC DNA]</scope>
    <source>
        <strain evidence="2">cv. 10/8</strain>
        <tissue evidence="1">Leaf</tissue>
    </source>
</reference>
<sequence>MVTPGVTDSTRGVVFDLHTARGAVLLERGVTYVGMACARRSKSGAWRMPVFL</sequence>
<name>A0A392RAG7_9FABA</name>
<evidence type="ECO:0000313" key="2">
    <source>
        <dbReference type="Proteomes" id="UP000265520"/>
    </source>
</evidence>
<dbReference type="EMBL" id="LXQA010199226">
    <property type="protein sequence ID" value="MCI32846.1"/>
    <property type="molecule type" value="Genomic_DNA"/>
</dbReference>
<proteinExistence type="predicted"/>
<evidence type="ECO:0000313" key="1">
    <source>
        <dbReference type="EMBL" id="MCI32846.1"/>
    </source>
</evidence>
<comment type="caution">
    <text evidence="1">The sequence shown here is derived from an EMBL/GenBank/DDBJ whole genome shotgun (WGS) entry which is preliminary data.</text>
</comment>
<keyword evidence="2" id="KW-1185">Reference proteome</keyword>
<protein>
    <submittedName>
        <fullName evidence="1">Uncharacterized protein</fullName>
    </submittedName>
</protein>
<accession>A0A392RAG7</accession>